<accession>A0AAV5J6T1</accession>
<dbReference type="Proteomes" id="UP001054252">
    <property type="component" value="Unassembled WGS sequence"/>
</dbReference>
<gene>
    <name evidence="1" type="ORF">SLEP1_g19870</name>
</gene>
<name>A0AAV5J6T1_9ROSI</name>
<protein>
    <submittedName>
        <fullName evidence="1">Uncharacterized protein</fullName>
    </submittedName>
</protein>
<evidence type="ECO:0000313" key="2">
    <source>
        <dbReference type="Proteomes" id="UP001054252"/>
    </source>
</evidence>
<dbReference type="EMBL" id="BPVZ01000028">
    <property type="protein sequence ID" value="GKV08206.1"/>
    <property type="molecule type" value="Genomic_DNA"/>
</dbReference>
<keyword evidence="2" id="KW-1185">Reference proteome</keyword>
<organism evidence="1 2">
    <name type="scientific">Rubroshorea leprosula</name>
    <dbReference type="NCBI Taxonomy" id="152421"/>
    <lineage>
        <taxon>Eukaryota</taxon>
        <taxon>Viridiplantae</taxon>
        <taxon>Streptophyta</taxon>
        <taxon>Embryophyta</taxon>
        <taxon>Tracheophyta</taxon>
        <taxon>Spermatophyta</taxon>
        <taxon>Magnoliopsida</taxon>
        <taxon>eudicotyledons</taxon>
        <taxon>Gunneridae</taxon>
        <taxon>Pentapetalae</taxon>
        <taxon>rosids</taxon>
        <taxon>malvids</taxon>
        <taxon>Malvales</taxon>
        <taxon>Dipterocarpaceae</taxon>
        <taxon>Rubroshorea</taxon>
    </lineage>
</organism>
<evidence type="ECO:0000313" key="1">
    <source>
        <dbReference type="EMBL" id="GKV08206.1"/>
    </source>
</evidence>
<dbReference type="AlphaFoldDB" id="A0AAV5J6T1"/>
<proteinExistence type="predicted"/>
<sequence>MEMEKRFRMKTKPARFWRAHVDVGIDLSFGGNKVGIENGG</sequence>
<comment type="caution">
    <text evidence="1">The sequence shown here is derived from an EMBL/GenBank/DDBJ whole genome shotgun (WGS) entry which is preliminary data.</text>
</comment>
<reference evidence="1 2" key="1">
    <citation type="journal article" date="2021" name="Commun. Biol.">
        <title>The genome of Shorea leprosula (Dipterocarpaceae) highlights the ecological relevance of drought in aseasonal tropical rainforests.</title>
        <authorList>
            <person name="Ng K.K.S."/>
            <person name="Kobayashi M.J."/>
            <person name="Fawcett J.A."/>
            <person name="Hatakeyama M."/>
            <person name="Paape T."/>
            <person name="Ng C.H."/>
            <person name="Ang C.C."/>
            <person name="Tnah L.H."/>
            <person name="Lee C.T."/>
            <person name="Nishiyama T."/>
            <person name="Sese J."/>
            <person name="O'Brien M.J."/>
            <person name="Copetti D."/>
            <person name="Mohd Noor M.I."/>
            <person name="Ong R.C."/>
            <person name="Putra M."/>
            <person name="Sireger I.Z."/>
            <person name="Indrioko S."/>
            <person name="Kosugi Y."/>
            <person name="Izuno A."/>
            <person name="Isagi Y."/>
            <person name="Lee S.L."/>
            <person name="Shimizu K.K."/>
        </authorList>
    </citation>
    <scope>NUCLEOTIDE SEQUENCE [LARGE SCALE GENOMIC DNA]</scope>
    <source>
        <strain evidence="1">214</strain>
    </source>
</reference>